<feature type="transmembrane region" description="Helical" evidence="5">
    <location>
        <begin position="96"/>
        <end position="114"/>
    </location>
</feature>
<feature type="transmembrane region" description="Helical" evidence="5">
    <location>
        <begin position="314"/>
        <end position="334"/>
    </location>
</feature>
<dbReference type="PANTHER" id="PTHR23502">
    <property type="entry name" value="MAJOR FACILITATOR SUPERFAMILY"/>
    <property type="match status" value="1"/>
</dbReference>
<feature type="transmembrane region" description="Helical" evidence="5">
    <location>
        <begin position="189"/>
        <end position="209"/>
    </location>
</feature>
<comment type="subcellular location">
    <subcellularLocation>
        <location evidence="1">Membrane</location>
        <topology evidence="1">Multi-pass membrane protein</topology>
    </subcellularLocation>
</comment>
<dbReference type="PANTHER" id="PTHR23502:SF22">
    <property type="entry name" value="MAJOR FACILITATOR SUPERFAMILY (MFS) PROFILE DOMAIN-CONTAINING PROTEIN"/>
    <property type="match status" value="1"/>
</dbReference>
<evidence type="ECO:0000256" key="1">
    <source>
        <dbReference type="ARBA" id="ARBA00004141"/>
    </source>
</evidence>
<dbReference type="EMBL" id="MU404366">
    <property type="protein sequence ID" value="KAI1607837.1"/>
    <property type="molecule type" value="Genomic_DNA"/>
</dbReference>
<dbReference type="SUPFAM" id="SSF103473">
    <property type="entry name" value="MFS general substrate transporter"/>
    <property type="match status" value="1"/>
</dbReference>
<keyword evidence="8" id="KW-1185">Reference proteome</keyword>
<name>A0AAN6I7U5_9EURO</name>
<evidence type="ECO:0000256" key="5">
    <source>
        <dbReference type="SAM" id="Phobius"/>
    </source>
</evidence>
<protein>
    <submittedName>
        <fullName evidence="7">Polyamine transporter</fullName>
    </submittedName>
</protein>
<dbReference type="GO" id="GO:0005886">
    <property type="term" value="C:plasma membrane"/>
    <property type="evidence" value="ECO:0007669"/>
    <property type="project" value="TreeGrafter"/>
</dbReference>
<comment type="caution">
    <text evidence="7">The sequence shown here is derived from an EMBL/GenBank/DDBJ whole genome shotgun (WGS) entry which is preliminary data.</text>
</comment>
<dbReference type="InterPro" id="IPR020846">
    <property type="entry name" value="MFS_dom"/>
</dbReference>
<dbReference type="GO" id="GO:0022857">
    <property type="term" value="F:transmembrane transporter activity"/>
    <property type="evidence" value="ECO:0007669"/>
    <property type="project" value="InterPro"/>
</dbReference>
<evidence type="ECO:0000313" key="7">
    <source>
        <dbReference type="EMBL" id="KAI1607837.1"/>
    </source>
</evidence>
<accession>A0AAN6I7U5</accession>
<dbReference type="InterPro" id="IPR036259">
    <property type="entry name" value="MFS_trans_sf"/>
</dbReference>
<proteinExistence type="predicted"/>
<dbReference type="PROSITE" id="PS50850">
    <property type="entry name" value="MFS"/>
    <property type="match status" value="1"/>
</dbReference>
<dbReference type="Pfam" id="PF07690">
    <property type="entry name" value="MFS_1"/>
    <property type="match status" value="1"/>
</dbReference>
<keyword evidence="4 5" id="KW-0472">Membrane</keyword>
<feature type="transmembrane region" description="Helical" evidence="5">
    <location>
        <begin position="382"/>
        <end position="405"/>
    </location>
</feature>
<evidence type="ECO:0000313" key="8">
    <source>
        <dbReference type="Proteomes" id="UP001203852"/>
    </source>
</evidence>
<feature type="domain" description="Major facilitator superfamily (MFS) profile" evidence="6">
    <location>
        <begin position="18"/>
        <end position="477"/>
    </location>
</feature>
<feature type="transmembrane region" description="Helical" evidence="5">
    <location>
        <begin position="31"/>
        <end position="56"/>
    </location>
</feature>
<feature type="transmembrane region" description="Helical" evidence="5">
    <location>
        <begin position="355"/>
        <end position="376"/>
    </location>
</feature>
<feature type="transmembrane region" description="Helical" evidence="5">
    <location>
        <begin position="445"/>
        <end position="473"/>
    </location>
</feature>
<keyword evidence="3 5" id="KW-1133">Transmembrane helix</keyword>
<feature type="transmembrane region" description="Helical" evidence="5">
    <location>
        <begin position="417"/>
        <end position="439"/>
    </location>
</feature>
<evidence type="ECO:0000259" key="6">
    <source>
        <dbReference type="PROSITE" id="PS50850"/>
    </source>
</evidence>
<reference evidence="7" key="1">
    <citation type="journal article" date="2022" name="bioRxiv">
        <title>Deciphering the potential niche of two novel black yeast fungi from a biological soil crust based on their genomes, phenotypes, and melanin regulation.</title>
        <authorList>
            <consortium name="DOE Joint Genome Institute"/>
            <person name="Carr E.C."/>
            <person name="Barton Q."/>
            <person name="Grambo S."/>
            <person name="Sullivan M."/>
            <person name="Renfro C.M."/>
            <person name="Kuo A."/>
            <person name="Pangilinan J."/>
            <person name="Lipzen A."/>
            <person name="Keymanesh K."/>
            <person name="Savage E."/>
            <person name="Barry K."/>
            <person name="Grigoriev I.V."/>
            <person name="Riekhof W.R."/>
            <person name="Harris S.S."/>
        </authorList>
    </citation>
    <scope>NUCLEOTIDE SEQUENCE</scope>
    <source>
        <strain evidence="7">JF 03-4F</strain>
    </source>
</reference>
<organism evidence="7 8">
    <name type="scientific">Exophiala viscosa</name>
    <dbReference type="NCBI Taxonomy" id="2486360"/>
    <lineage>
        <taxon>Eukaryota</taxon>
        <taxon>Fungi</taxon>
        <taxon>Dikarya</taxon>
        <taxon>Ascomycota</taxon>
        <taxon>Pezizomycotina</taxon>
        <taxon>Eurotiomycetes</taxon>
        <taxon>Chaetothyriomycetidae</taxon>
        <taxon>Chaetothyriales</taxon>
        <taxon>Herpotrichiellaceae</taxon>
        <taxon>Exophiala</taxon>
    </lineage>
</organism>
<evidence type="ECO:0000256" key="4">
    <source>
        <dbReference type="ARBA" id="ARBA00023136"/>
    </source>
</evidence>
<evidence type="ECO:0000256" key="2">
    <source>
        <dbReference type="ARBA" id="ARBA00022692"/>
    </source>
</evidence>
<dbReference type="Proteomes" id="UP001203852">
    <property type="component" value="Unassembled WGS sequence"/>
</dbReference>
<keyword evidence="2 5" id="KW-0812">Transmembrane</keyword>
<feature type="transmembrane region" description="Helical" evidence="5">
    <location>
        <begin position="160"/>
        <end position="183"/>
    </location>
</feature>
<sequence>MKHSAKGILLVPQPSDDPRDPLNWSAFKKGVTLAVVCLAAWSVLLQALANASGFFFQAELYHTTPTEITYAVSATVGGLVVGPWVWAPVARRLGKAAVIFYCMLATMCCNIWSASMTKDTQYVPFVISRLFAGIFSSAAITLGSNFITELFFLHDRGKCFALYTFSILMGAVSGATFSGYIVQKVSWTVQFWYNVGFEGAIALLMFLFVDETLWPRAEQPDIPLPPANRLSRRLATYLFTQRLTRKQTKEEVIQSITLQFLITISPVTILIGSTLMIFYGWGIAMNTFLSIFLQNPVKEGGYGFSPERNASFTFVTWFGAFVAELYGILLGDRLPLAICSRHGGTWKPEYRLHNTWFPLLVCMPLSTGLFGGSLYFHWNYMVLAVAVFLSNFGAVAAFPALLNYVVEAFTPKYANEVTVALNTWRSILSIAISFFLFPWADKVGINWAFGMMSFFTIMAYGSVVVCMFAGAFLRKYSLVRVKSEAGIHIVEEDTKEVAA</sequence>
<gene>
    <name evidence="7" type="ORF">EDD36DRAFT_389815</name>
</gene>
<feature type="transmembrane region" description="Helical" evidence="5">
    <location>
        <begin position="256"/>
        <end position="281"/>
    </location>
</feature>
<dbReference type="AlphaFoldDB" id="A0AAN6I7U5"/>
<evidence type="ECO:0000256" key="3">
    <source>
        <dbReference type="ARBA" id="ARBA00022989"/>
    </source>
</evidence>
<dbReference type="InterPro" id="IPR011701">
    <property type="entry name" value="MFS"/>
</dbReference>
<feature type="transmembrane region" description="Helical" evidence="5">
    <location>
        <begin position="126"/>
        <end position="148"/>
    </location>
</feature>
<feature type="transmembrane region" description="Helical" evidence="5">
    <location>
        <begin position="68"/>
        <end position="89"/>
    </location>
</feature>
<dbReference type="Gene3D" id="1.20.1250.20">
    <property type="entry name" value="MFS general substrate transporter like domains"/>
    <property type="match status" value="1"/>
</dbReference>